<evidence type="ECO:0000256" key="3">
    <source>
        <dbReference type="ARBA" id="ARBA00022723"/>
    </source>
</evidence>
<keyword evidence="15" id="KW-1185">Reference proteome</keyword>
<dbReference type="PROSITE" id="PS00028">
    <property type="entry name" value="ZINC_FINGER_C2H2_1"/>
    <property type="match status" value="1"/>
</dbReference>
<comment type="subcellular location">
    <subcellularLocation>
        <location evidence="1">Nucleus</location>
    </subcellularLocation>
</comment>
<dbReference type="Pfam" id="PF01352">
    <property type="entry name" value="KRAB"/>
    <property type="match status" value="1"/>
</dbReference>
<dbReference type="PROSITE" id="PS50157">
    <property type="entry name" value="ZINC_FINGER_C2H2_2"/>
    <property type="match status" value="1"/>
</dbReference>
<evidence type="ECO:0000256" key="1">
    <source>
        <dbReference type="ARBA" id="ARBA00004123"/>
    </source>
</evidence>
<reference evidence="14 15" key="1">
    <citation type="journal article" date="2011" name="Proc. Natl. Acad. Sci. U.S.A.">
        <title>Genetic diversity and population structure of the endangered marsupial Sarcophilus harrisii (Tasmanian devil).</title>
        <authorList>
            <person name="Miller W."/>
            <person name="Hayes V.M."/>
            <person name="Ratan A."/>
            <person name="Petersen D.C."/>
            <person name="Wittekindt N.E."/>
            <person name="Miller J."/>
            <person name="Walenz B."/>
            <person name="Knight J."/>
            <person name="Qi J."/>
            <person name="Zhao F."/>
            <person name="Wang Q."/>
            <person name="Bedoya-Reina O.C."/>
            <person name="Katiyar N."/>
            <person name="Tomsho L.P."/>
            <person name="Kasson L.M."/>
            <person name="Hardie R.A."/>
            <person name="Woodbridge P."/>
            <person name="Tindall E.A."/>
            <person name="Bertelsen M.F."/>
            <person name="Dixon D."/>
            <person name="Pyecroft S."/>
            <person name="Helgen K.M."/>
            <person name="Lesk A.M."/>
            <person name="Pringle T.H."/>
            <person name="Patterson N."/>
            <person name="Zhang Y."/>
            <person name="Kreiss A."/>
            <person name="Woods G.M."/>
            <person name="Jones M.E."/>
            <person name="Schuster S.C."/>
        </authorList>
    </citation>
    <scope>NUCLEOTIDE SEQUENCE [LARGE SCALE GENOMIC DNA]</scope>
</reference>
<dbReference type="PROSITE" id="PS50805">
    <property type="entry name" value="KRAB"/>
    <property type="match status" value="1"/>
</dbReference>
<dbReference type="Ensembl" id="ENSSHAT00000025917.1">
    <property type="protein sequence ID" value="ENSSHAP00000027761.1"/>
    <property type="gene ID" value="ENSSHAG00000028515.1"/>
</dbReference>
<reference evidence="14" key="2">
    <citation type="submission" date="2025-08" db="UniProtKB">
        <authorList>
            <consortium name="Ensembl"/>
        </authorList>
    </citation>
    <scope>IDENTIFICATION</scope>
</reference>
<dbReference type="InterPro" id="IPR036051">
    <property type="entry name" value="KRAB_dom_sf"/>
</dbReference>
<evidence type="ECO:0000256" key="7">
    <source>
        <dbReference type="ARBA" id="ARBA00023015"/>
    </source>
</evidence>
<evidence type="ECO:0000256" key="11">
    <source>
        <dbReference type="PROSITE-ProRule" id="PRU00042"/>
    </source>
</evidence>
<dbReference type="Gene3D" id="6.10.140.140">
    <property type="match status" value="1"/>
</dbReference>
<dbReference type="InterPro" id="IPR036236">
    <property type="entry name" value="Znf_C2H2_sf"/>
</dbReference>
<evidence type="ECO:0000256" key="10">
    <source>
        <dbReference type="ARBA" id="ARBA00023242"/>
    </source>
</evidence>
<evidence type="ECO:0000256" key="6">
    <source>
        <dbReference type="ARBA" id="ARBA00022833"/>
    </source>
</evidence>
<dbReference type="CDD" id="cd07765">
    <property type="entry name" value="KRAB_A-box"/>
    <property type="match status" value="1"/>
</dbReference>
<sequence length="115" mass="13633">MTFDDVTMYFTEQEWGTLEEWQKELYKHVMKTNYETLVSLGKINWEEPTKGDLKAHQRRHREEKPFSCSECGKGFTMHHYLTDHIRIHTGEKPFQSLYNVVLKKSKALCSGMAFL</sequence>
<name>A0A7N4NU06_SARHA</name>
<protein>
    <submittedName>
        <fullName evidence="14">Uncharacterized protein</fullName>
    </submittedName>
</protein>
<keyword evidence="9" id="KW-0804">Transcription</keyword>
<evidence type="ECO:0000256" key="2">
    <source>
        <dbReference type="ARBA" id="ARBA00006991"/>
    </source>
</evidence>
<keyword evidence="10" id="KW-0539">Nucleus</keyword>
<dbReference type="InterPro" id="IPR001909">
    <property type="entry name" value="KRAB"/>
</dbReference>
<dbReference type="SUPFAM" id="SSF57667">
    <property type="entry name" value="beta-beta-alpha zinc fingers"/>
    <property type="match status" value="1"/>
</dbReference>
<evidence type="ECO:0000259" key="13">
    <source>
        <dbReference type="PROSITE" id="PS50805"/>
    </source>
</evidence>
<dbReference type="GO" id="GO:0006355">
    <property type="term" value="P:regulation of DNA-templated transcription"/>
    <property type="evidence" value="ECO:0007669"/>
    <property type="project" value="InterPro"/>
</dbReference>
<dbReference type="InterPro" id="IPR013087">
    <property type="entry name" value="Znf_C2H2_type"/>
</dbReference>
<dbReference type="SUPFAM" id="SSF109640">
    <property type="entry name" value="KRAB domain (Kruppel-associated box)"/>
    <property type="match status" value="1"/>
</dbReference>
<keyword evidence="8" id="KW-0238">DNA-binding</keyword>
<evidence type="ECO:0000256" key="9">
    <source>
        <dbReference type="ARBA" id="ARBA00023163"/>
    </source>
</evidence>
<keyword evidence="7" id="KW-0805">Transcription regulation</keyword>
<dbReference type="Gene3D" id="3.30.160.60">
    <property type="entry name" value="Classic Zinc Finger"/>
    <property type="match status" value="1"/>
</dbReference>
<evidence type="ECO:0000313" key="15">
    <source>
        <dbReference type="Proteomes" id="UP000007648"/>
    </source>
</evidence>
<accession>A0A7N4NU06</accession>
<dbReference type="AlphaFoldDB" id="A0A7N4NU06"/>
<keyword evidence="4" id="KW-0677">Repeat</keyword>
<dbReference type="Pfam" id="PF00096">
    <property type="entry name" value="zf-C2H2"/>
    <property type="match status" value="1"/>
</dbReference>
<dbReference type="FunFam" id="3.30.160.60:FF:000562">
    <property type="entry name" value="Zinc finger protein 786"/>
    <property type="match status" value="1"/>
</dbReference>
<feature type="domain" description="KRAB" evidence="13">
    <location>
        <begin position="1"/>
        <end position="76"/>
    </location>
</feature>
<evidence type="ECO:0000256" key="8">
    <source>
        <dbReference type="ARBA" id="ARBA00023125"/>
    </source>
</evidence>
<keyword evidence="3" id="KW-0479">Metal-binding</keyword>
<dbReference type="GeneTree" id="ENSGT00940000163692"/>
<comment type="similarity">
    <text evidence="2">Belongs to the krueppel C2H2-type zinc-finger protein family.</text>
</comment>
<dbReference type="PANTHER" id="PTHR23232">
    <property type="entry name" value="KRAB DOMAIN C2H2 ZINC FINGER"/>
    <property type="match status" value="1"/>
</dbReference>
<proteinExistence type="inferred from homology"/>
<dbReference type="SMART" id="SM00349">
    <property type="entry name" value="KRAB"/>
    <property type="match status" value="1"/>
</dbReference>
<reference evidence="14" key="3">
    <citation type="submission" date="2025-09" db="UniProtKB">
        <authorList>
            <consortium name="Ensembl"/>
        </authorList>
    </citation>
    <scope>IDENTIFICATION</scope>
</reference>
<dbReference type="PANTHER" id="PTHR23232:SF118">
    <property type="entry name" value="ZINC FINGER PROTEIN 746"/>
    <property type="match status" value="1"/>
</dbReference>
<dbReference type="InterPro" id="IPR050169">
    <property type="entry name" value="Krueppel_C2H2_ZnF"/>
</dbReference>
<dbReference type="GO" id="GO:0003677">
    <property type="term" value="F:DNA binding"/>
    <property type="evidence" value="ECO:0007669"/>
    <property type="project" value="UniProtKB-KW"/>
</dbReference>
<dbReference type="Proteomes" id="UP000007648">
    <property type="component" value="Unassembled WGS sequence"/>
</dbReference>
<dbReference type="InParanoid" id="A0A7N4NU06"/>
<keyword evidence="5 11" id="KW-0863">Zinc-finger</keyword>
<dbReference type="GO" id="GO:0005634">
    <property type="term" value="C:nucleus"/>
    <property type="evidence" value="ECO:0007669"/>
    <property type="project" value="UniProtKB-SubCell"/>
</dbReference>
<evidence type="ECO:0000259" key="12">
    <source>
        <dbReference type="PROSITE" id="PS50157"/>
    </source>
</evidence>
<organism evidence="14 15">
    <name type="scientific">Sarcophilus harrisii</name>
    <name type="common">Tasmanian devil</name>
    <name type="synonym">Sarcophilus laniarius</name>
    <dbReference type="NCBI Taxonomy" id="9305"/>
    <lineage>
        <taxon>Eukaryota</taxon>
        <taxon>Metazoa</taxon>
        <taxon>Chordata</taxon>
        <taxon>Craniata</taxon>
        <taxon>Vertebrata</taxon>
        <taxon>Euteleostomi</taxon>
        <taxon>Mammalia</taxon>
        <taxon>Metatheria</taxon>
        <taxon>Dasyuromorphia</taxon>
        <taxon>Dasyuridae</taxon>
        <taxon>Sarcophilus</taxon>
    </lineage>
</organism>
<evidence type="ECO:0000256" key="4">
    <source>
        <dbReference type="ARBA" id="ARBA00022737"/>
    </source>
</evidence>
<evidence type="ECO:0000256" key="5">
    <source>
        <dbReference type="ARBA" id="ARBA00022771"/>
    </source>
</evidence>
<keyword evidence="6" id="KW-0862">Zinc</keyword>
<evidence type="ECO:0000313" key="14">
    <source>
        <dbReference type="Ensembl" id="ENSSHAP00000027761.1"/>
    </source>
</evidence>
<feature type="domain" description="C2H2-type" evidence="12">
    <location>
        <begin position="66"/>
        <end position="93"/>
    </location>
</feature>
<dbReference type="GO" id="GO:0008270">
    <property type="term" value="F:zinc ion binding"/>
    <property type="evidence" value="ECO:0007669"/>
    <property type="project" value="UniProtKB-KW"/>
</dbReference>